<dbReference type="AlphaFoldDB" id="A0A7W7NY22"/>
<dbReference type="Proteomes" id="UP000566995">
    <property type="component" value="Unassembled WGS sequence"/>
</dbReference>
<reference evidence="1 2" key="1">
    <citation type="submission" date="2020-08" db="EMBL/GenBank/DDBJ databases">
        <title>Functional genomics of gut bacteria from endangered species of beetles.</title>
        <authorList>
            <person name="Carlos-Shanley C."/>
        </authorList>
    </citation>
    <scope>NUCLEOTIDE SEQUENCE [LARGE SCALE GENOMIC DNA]</scope>
    <source>
        <strain evidence="1 2">S00179</strain>
    </source>
</reference>
<dbReference type="EMBL" id="JACHLI010000001">
    <property type="protein sequence ID" value="MBB4861263.1"/>
    <property type="molecule type" value="Genomic_DNA"/>
</dbReference>
<protein>
    <submittedName>
        <fullName evidence="1">Uncharacterized protein</fullName>
    </submittedName>
</protein>
<gene>
    <name evidence="1" type="ORF">HNP46_000074</name>
</gene>
<evidence type="ECO:0000313" key="2">
    <source>
        <dbReference type="Proteomes" id="UP000566995"/>
    </source>
</evidence>
<comment type="caution">
    <text evidence="1">The sequence shown here is derived from an EMBL/GenBank/DDBJ whole genome shotgun (WGS) entry which is preliminary data.</text>
</comment>
<dbReference type="RefSeq" id="WP_184585536.1">
    <property type="nucleotide sequence ID" value="NZ_JACHLI010000001.1"/>
</dbReference>
<evidence type="ECO:0000313" key="1">
    <source>
        <dbReference type="EMBL" id="MBB4861263.1"/>
    </source>
</evidence>
<sequence length="229" mass="25312">MNPALLSEHRLRKLFELNGDLIKDAAQFDAMAKPLFTNKPILEGIRDYLTGSGTGPWTLAILLYSAAGRDFLVDRIENHGLPVDLVYGAMMHDGLNMVEIGRPCMLYKHIETGGDKWEPDWLEILSRFNPDTSLAGLLEVLASRARRQGDIGKFIAAFPNEFFELIGTGACRALDPEIEAMPSGQFAMIQKQQAWRDLAFTLSSTYCSNEIALLKFVGADLSSETINGG</sequence>
<proteinExistence type="predicted"/>
<organism evidence="1 2">
    <name type="scientific">Pseudomonas nitroreducens</name>
    <dbReference type="NCBI Taxonomy" id="46680"/>
    <lineage>
        <taxon>Bacteria</taxon>
        <taxon>Pseudomonadati</taxon>
        <taxon>Pseudomonadota</taxon>
        <taxon>Gammaproteobacteria</taxon>
        <taxon>Pseudomonadales</taxon>
        <taxon>Pseudomonadaceae</taxon>
        <taxon>Pseudomonas</taxon>
    </lineage>
</organism>
<name>A0A7W7NY22_PSENT</name>
<accession>A0A7W7NY22</accession>